<dbReference type="PROSITE" id="PS51257">
    <property type="entry name" value="PROKAR_LIPOPROTEIN"/>
    <property type="match status" value="1"/>
</dbReference>
<feature type="domain" description="Pectate lyase" evidence="3">
    <location>
        <begin position="113"/>
        <end position="419"/>
    </location>
</feature>
<dbReference type="InterPro" id="IPR045032">
    <property type="entry name" value="PEL"/>
</dbReference>
<dbReference type="RefSeq" id="WP_113873041.1">
    <property type="nucleotide sequence ID" value="NZ_QNRF01000001.1"/>
</dbReference>
<evidence type="ECO:0000256" key="2">
    <source>
        <dbReference type="RuleBase" id="RU361173"/>
    </source>
</evidence>
<comment type="caution">
    <text evidence="4">The sequence shown here is derived from an EMBL/GenBank/DDBJ whole genome shotgun (WGS) entry which is preliminary data.</text>
</comment>
<keyword evidence="2" id="KW-0964">Secreted</keyword>
<dbReference type="InterPro" id="IPR012334">
    <property type="entry name" value="Pectin_lyas_fold"/>
</dbReference>
<comment type="similarity">
    <text evidence="2">Belongs to the polysaccharide lyase 1 family.</text>
</comment>
<evidence type="ECO:0000256" key="1">
    <source>
        <dbReference type="ARBA" id="ARBA00023239"/>
    </source>
</evidence>
<dbReference type="PANTHER" id="PTHR31683:SF18">
    <property type="entry name" value="PECTATE LYASE 21-RELATED"/>
    <property type="match status" value="1"/>
</dbReference>
<dbReference type="Gene3D" id="2.160.20.10">
    <property type="entry name" value="Single-stranded right-handed beta-helix, Pectin lyase-like"/>
    <property type="match status" value="1"/>
</dbReference>
<dbReference type="GO" id="GO:0030570">
    <property type="term" value="F:pectate lyase activity"/>
    <property type="evidence" value="ECO:0007669"/>
    <property type="project" value="InterPro"/>
</dbReference>
<keyword evidence="2" id="KW-0119">Carbohydrate metabolism</keyword>
<comment type="subcellular location">
    <subcellularLocation>
        <location evidence="2">Secreted</location>
    </subcellularLocation>
</comment>
<dbReference type="Pfam" id="PF00544">
    <property type="entry name" value="Pectate_lyase_4"/>
    <property type="match status" value="2"/>
</dbReference>
<dbReference type="InterPro" id="IPR002022">
    <property type="entry name" value="Pec_lyase"/>
</dbReference>
<keyword evidence="2" id="KW-0624">Polysaccharide degradation</keyword>
<evidence type="ECO:0000313" key="5">
    <source>
        <dbReference type="Proteomes" id="UP000252086"/>
    </source>
</evidence>
<dbReference type="GO" id="GO:0000272">
    <property type="term" value="P:polysaccharide catabolic process"/>
    <property type="evidence" value="ECO:0007669"/>
    <property type="project" value="UniProtKB-KW"/>
</dbReference>
<organism evidence="4 5">
    <name type="scientific">Marinomonas aquiplantarum</name>
    <dbReference type="NCBI Taxonomy" id="491951"/>
    <lineage>
        <taxon>Bacteria</taxon>
        <taxon>Pseudomonadati</taxon>
        <taxon>Pseudomonadota</taxon>
        <taxon>Gammaproteobacteria</taxon>
        <taxon>Oceanospirillales</taxon>
        <taxon>Oceanospirillaceae</taxon>
        <taxon>Marinomonas</taxon>
    </lineage>
</organism>
<evidence type="ECO:0000259" key="3">
    <source>
        <dbReference type="SMART" id="SM00656"/>
    </source>
</evidence>
<protein>
    <submittedName>
        <fullName evidence="4">Pectate lyase</fullName>
    </submittedName>
</protein>
<dbReference type="PANTHER" id="PTHR31683">
    <property type="entry name" value="PECTATE LYASE 18-RELATED"/>
    <property type="match status" value="1"/>
</dbReference>
<accession>A0A366D892</accession>
<dbReference type="EMBL" id="QNRF01000001">
    <property type="protein sequence ID" value="RBO86165.1"/>
    <property type="molecule type" value="Genomic_DNA"/>
</dbReference>
<dbReference type="SMART" id="SM00656">
    <property type="entry name" value="Amb_all"/>
    <property type="match status" value="1"/>
</dbReference>
<evidence type="ECO:0000313" key="4">
    <source>
        <dbReference type="EMBL" id="RBO86165.1"/>
    </source>
</evidence>
<reference evidence="4 5" key="1">
    <citation type="submission" date="2018-06" db="EMBL/GenBank/DDBJ databases">
        <title>Genomic Encyclopedia of Type Strains, Phase III (KMG-III): the genomes of soil and plant-associated and newly described type strains.</title>
        <authorList>
            <person name="Whitman W."/>
        </authorList>
    </citation>
    <scope>NUCLEOTIDE SEQUENCE [LARGE SCALE GENOMIC DNA]</scope>
    <source>
        <strain evidence="4 5">CECT 7732</strain>
    </source>
</reference>
<keyword evidence="5" id="KW-1185">Reference proteome</keyword>
<dbReference type="Proteomes" id="UP000252086">
    <property type="component" value="Unassembled WGS sequence"/>
</dbReference>
<dbReference type="GO" id="GO:0005576">
    <property type="term" value="C:extracellular region"/>
    <property type="evidence" value="ECO:0007669"/>
    <property type="project" value="UniProtKB-SubCell"/>
</dbReference>
<dbReference type="AlphaFoldDB" id="A0A366D892"/>
<dbReference type="OrthoDB" id="5592990at2"/>
<dbReference type="InterPro" id="IPR011050">
    <property type="entry name" value="Pectin_lyase_fold/virulence"/>
</dbReference>
<keyword evidence="1 2" id="KW-0456">Lyase</keyword>
<sequence>MNRNFLVASCLAMGLIAGCSTLDVGSTKHNISQQAMPAEYGWAGAEGPLLGGSQASEQHFYTVTNRKEFVAALAESGDSPSIIQIRGTINLSSDDSGRELTEKDYRVAPYRFEQYKAAYAPSIWNIKPLVKGRPNRKLSGSQEEARQASADRQKAQVVVKVPSNTSLIGLGDDAKIVKGMLHLDVGVENVIIRNIHFEDAFDYFPGWDPGDSFKIDSSYPGCQAEYVNANIGPQKCRGGRWNAEYDLISISGAKRIWIDHCTFSDGDRPDALFPPFYPFPQNEITQKVQHHDGLIDITNQADLVTISNSYFHDHDKAMLIGNSDKKTEDNGYLRVTLHGNYFENVGQRMPRVRYGQVHSYNNYFVGDASGDGQGGNNYERHLNSLTAKPKHNILRQALGAGKHSAIFSEANVFEIANGTPANAIGHMKGDVAFDRGSMFNGQMLDIIEEANRVSGKFLSKDVGWQPNLYGPAPVLPASEVIEYVTANAGAGKL</sequence>
<dbReference type="SUPFAM" id="SSF51126">
    <property type="entry name" value="Pectin lyase-like"/>
    <property type="match status" value="1"/>
</dbReference>
<name>A0A366D892_9GAMM</name>
<gene>
    <name evidence="4" type="ORF">DFP76_101442</name>
</gene>
<proteinExistence type="inferred from homology"/>